<dbReference type="FunFam" id="1.10.630.10:FF:000018">
    <property type="entry name" value="Cytochrome P450 monooxygenase"/>
    <property type="match status" value="1"/>
</dbReference>
<dbReference type="PROSITE" id="PS00086">
    <property type="entry name" value="CYTOCHROME_P450"/>
    <property type="match status" value="1"/>
</dbReference>
<organism evidence="8 9">
    <name type="scientific">Lentzea xinjiangensis</name>
    <dbReference type="NCBI Taxonomy" id="402600"/>
    <lineage>
        <taxon>Bacteria</taxon>
        <taxon>Bacillati</taxon>
        <taxon>Actinomycetota</taxon>
        <taxon>Actinomycetes</taxon>
        <taxon>Pseudonocardiales</taxon>
        <taxon>Pseudonocardiaceae</taxon>
        <taxon>Lentzea</taxon>
    </lineage>
</organism>
<keyword evidence="6 7" id="KW-0503">Monooxygenase</keyword>
<dbReference type="CDD" id="cd11033">
    <property type="entry name" value="CYP142-like"/>
    <property type="match status" value="1"/>
</dbReference>
<name>A0A1H9GEB5_9PSEU</name>
<dbReference type="GO" id="GO:0006707">
    <property type="term" value="P:cholesterol catabolic process"/>
    <property type="evidence" value="ECO:0007669"/>
    <property type="project" value="TreeGrafter"/>
</dbReference>
<keyword evidence="2 7" id="KW-0349">Heme</keyword>
<dbReference type="Gene3D" id="1.10.630.10">
    <property type="entry name" value="Cytochrome P450"/>
    <property type="match status" value="1"/>
</dbReference>
<dbReference type="GO" id="GO:0005506">
    <property type="term" value="F:iron ion binding"/>
    <property type="evidence" value="ECO:0007669"/>
    <property type="project" value="InterPro"/>
</dbReference>
<dbReference type="InterPro" id="IPR001128">
    <property type="entry name" value="Cyt_P450"/>
</dbReference>
<comment type="similarity">
    <text evidence="1 7">Belongs to the cytochrome P450 family.</text>
</comment>
<dbReference type="GO" id="GO:0008395">
    <property type="term" value="F:steroid hydroxylase activity"/>
    <property type="evidence" value="ECO:0007669"/>
    <property type="project" value="TreeGrafter"/>
</dbReference>
<dbReference type="RefSeq" id="WP_218148028.1">
    <property type="nucleotide sequence ID" value="NZ_FOFR01000003.1"/>
</dbReference>
<evidence type="ECO:0000256" key="5">
    <source>
        <dbReference type="ARBA" id="ARBA00023004"/>
    </source>
</evidence>
<proteinExistence type="inferred from homology"/>
<accession>A0A1H9GEB5</accession>
<evidence type="ECO:0000256" key="7">
    <source>
        <dbReference type="RuleBase" id="RU000461"/>
    </source>
</evidence>
<protein>
    <submittedName>
        <fullName evidence="8">Cytochrome P450</fullName>
    </submittedName>
</protein>
<sequence>MEPNYPLHLPDFYIGDPGPAYRDLRHNSPVHWTSANGGFWGITRYADVKFIGSRPHLFSSANGVLMPDGKPRTADPRPMLITTDPPRHKAMRTLISKGFTPKHINAMEPEVREIVRGVLDSAEPGIEVEYAEGLVAKVPVRIIADLLGAPAEDWEQFRAWSDASVGSADPGVELSSQEAFGALTTYFRRLIALREQHRTNDLISLLMDAEVDGESLSHDELMAFLHLLLVAGNETTRNLIALGTIALINHPEQLRMLVDDPSLIPAAIEEMLRHISPVTHMTRWATEDVELRGKTIRKGQAVVLLYGAANRDEDVFGETAEQFDITRRPNPHLAFGTGEHACLGLSLARLEARVFFEELLARFDRIELTGEVLRMRSTMVPGVRTMHVRLGAADDRAGVR</sequence>
<keyword evidence="3 7" id="KW-0479">Metal-binding</keyword>
<evidence type="ECO:0000313" key="9">
    <source>
        <dbReference type="Proteomes" id="UP000199352"/>
    </source>
</evidence>
<dbReference type="Pfam" id="PF00067">
    <property type="entry name" value="p450"/>
    <property type="match status" value="1"/>
</dbReference>
<evidence type="ECO:0000256" key="3">
    <source>
        <dbReference type="ARBA" id="ARBA00022723"/>
    </source>
</evidence>
<dbReference type="GO" id="GO:0020037">
    <property type="term" value="F:heme binding"/>
    <property type="evidence" value="ECO:0007669"/>
    <property type="project" value="InterPro"/>
</dbReference>
<dbReference type="GO" id="GO:0036199">
    <property type="term" value="F:cholest-4-en-3-one 26-monooxygenase activity"/>
    <property type="evidence" value="ECO:0007669"/>
    <property type="project" value="TreeGrafter"/>
</dbReference>
<dbReference type="PANTHER" id="PTHR46696:SF4">
    <property type="entry name" value="BIOTIN BIOSYNTHESIS CYTOCHROME P450"/>
    <property type="match status" value="1"/>
</dbReference>
<reference evidence="9" key="1">
    <citation type="submission" date="2016-10" db="EMBL/GenBank/DDBJ databases">
        <authorList>
            <person name="Varghese N."/>
            <person name="Submissions S."/>
        </authorList>
    </citation>
    <scope>NUCLEOTIDE SEQUENCE [LARGE SCALE GENOMIC DNA]</scope>
    <source>
        <strain evidence="9">CGMCC 4.3525</strain>
    </source>
</reference>
<evidence type="ECO:0000313" key="8">
    <source>
        <dbReference type="EMBL" id="SEQ48404.1"/>
    </source>
</evidence>
<evidence type="ECO:0000256" key="4">
    <source>
        <dbReference type="ARBA" id="ARBA00023002"/>
    </source>
</evidence>
<dbReference type="PANTHER" id="PTHR46696">
    <property type="entry name" value="P450, PUTATIVE (EUROFUNG)-RELATED"/>
    <property type="match status" value="1"/>
</dbReference>
<keyword evidence="9" id="KW-1185">Reference proteome</keyword>
<dbReference type="InterPro" id="IPR036396">
    <property type="entry name" value="Cyt_P450_sf"/>
</dbReference>
<dbReference type="SUPFAM" id="SSF48264">
    <property type="entry name" value="Cytochrome P450"/>
    <property type="match status" value="1"/>
</dbReference>
<evidence type="ECO:0000256" key="6">
    <source>
        <dbReference type="ARBA" id="ARBA00023033"/>
    </source>
</evidence>
<dbReference type="Proteomes" id="UP000199352">
    <property type="component" value="Unassembled WGS sequence"/>
</dbReference>
<dbReference type="PRINTS" id="PR00359">
    <property type="entry name" value="BP450"/>
</dbReference>
<dbReference type="STRING" id="402600.SAMN05216188_103181"/>
<keyword evidence="5 7" id="KW-0408">Iron</keyword>
<dbReference type="InterPro" id="IPR017972">
    <property type="entry name" value="Cyt_P450_CS"/>
</dbReference>
<evidence type="ECO:0000256" key="1">
    <source>
        <dbReference type="ARBA" id="ARBA00010617"/>
    </source>
</evidence>
<evidence type="ECO:0000256" key="2">
    <source>
        <dbReference type="ARBA" id="ARBA00022617"/>
    </source>
</evidence>
<keyword evidence="4 7" id="KW-0560">Oxidoreductase</keyword>
<dbReference type="PRINTS" id="PR00385">
    <property type="entry name" value="P450"/>
</dbReference>
<gene>
    <name evidence="8" type="ORF">SAMN05216188_103181</name>
</gene>
<dbReference type="InterPro" id="IPR002397">
    <property type="entry name" value="Cyt_P450_B"/>
</dbReference>
<dbReference type="AlphaFoldDB" id="A0A1H9GEB5"/>
<dbReference type="EMBL" id="FOFR01000003">
    <property type="protein sequence ID" value="SEQ48404.1"/>
    <property type="molecule type" value="Genomic_DNA"/>
</dbReference>